<feature type="domain" description="F-box" evidence="1">
    <location>
        <begin position="102"/>
        <end position="150"/>
    </location>
</feature>
<dbReference type="InterPro" id="IPR053772">
    <property type="entry name" value="At1g61320/At1g61330-like"/>
</dbReference>
<proteinExistence type="predicted"/>
<dbReference type="EMBL" id="RWGY01000031">
    <property type="protein sequence ID" value="TVU16656.1"/>
    <property type="molecule type" value="Genomic_DNA"/>
</dbReference>
<dbReference type="PROSITE" id="PS50181">
    <property type="entry name" value="FBOX"/>
    <property type="match status" value="1"/>
</dbReference>
<keyword evidence="3" id="KW-1185">Reference proteome</keyword>
<organism evidence="2 3">
    <name type="scientific">Eragrostis curvula</name>
    <name type="common">weeping love grass</name>
    <dbReference type="NCBI Taxonomy" id="38414"/>
    <lineage>
        <taxon>Eukaryota</taxon>
        <taxon>Viridiplantae</taxon>
        <taxon>Streptophyta</taxon>
        <taxon>Embryophyta</taxon>
        <taxon>Tracheophyta</taxon>
        <taxon>Spermatophyta</taxon>
        <taxon>Magnoliopsida</taxon>
        <taxon>Liliopsida</taxon>
        <taxon>Poales</taxon>
        <taxon>Poaceae</taxon>
        <taxon>PACMAD clade</taxon>
        <taxon>Chloridoideae</taxon>
        <taxon>Eragrostideae</taxon>
        <taxon>Eragrostidinae</taxon>
        <taxon>Eragrostis</taxon>
    </lineage>
</organism>
<evidence type="ECO:0000313" key="3">
    <source>
        <dbReference type="Proteomes" id="UP000324897"/>
    </source>
</evidence>
<dbReference type="InterPro" id="IPR055357">
    <property type="entry name" value="LRR_At1g61320_AtMIF1"/>
</dbReference>
<accession>A0A5J9TZ99</accession>
<dbReference type="SUPFAM" id="SSF81383">
    <property type="entry name" value="F-box domain"/>
    <property type="match status" value="1"/>
</dbReference>
<reference evidence="2 3" key="1">
    <citation type="journal article" date="2019" name="Sci. Rep.">
        <title>A high-quality genome of Eragrostis curvula grass provides insights into Poaceae evolution and supports new strategies to enhance forage quality.</title>
        <authorList>
            <person name="Carballo J."/>
            <person name="Santos B.A.C.M."/>
            <person name="Zappacosta D."/>
            <person name="Garbus I."/>
            <person name="Selva J.P."/>
            <person name="Gallo C.A."/>
            <person name="Diaz A."/>
            <person name="Albertini E."/>
            <person name="Caccamo M."/>
            <person name="Echenique V."/>
        </authorList>
    </citation>
    <scope>NUCLEOTIDE SEQUENCE [LARGE SCALE GENOMIC DNA]</scope>
    <source>
        <strain evidence="3">cv. Victoria</strain>
        <tissue evidence="2">Leaf</tissue>
    </source>
</reference>
<dbReference type="Gramene" id="TVU16656">
    <property type="protein sequence ID" value="TVU16656"/>
    <property type="gene ID" value="EJB05_40231"/>
</dbReference>
<sequence>MKIKNIHSSCMLSALQYGMPYGSKPAEQTLQICGVRICQLTLTASGMFGLLSFSPSFRKFGMGETSIFSRGRTSMSVTMAGGKGSKIEGCVRSNFKATKSKDLQLHHLPPDILRGILSRLTQKEAVRMSILSRKWRRLWKCYPKVVFTRATVRNTDAIRGHQTPMRTRFIRGVNSVLRQLRSSVLQKFVIKFGLRKRHTRHIDRWIHFSAASKTKHIVLDLSPGPKGSRDTDDLYSFPMEIFNASGGSYVKSLHLGFVLLASPSDFCGFKNLKKLSLRNVCVMGELEDMLPQCAVLEWLSLRCCKLVGLSISHELGRLLFLRVQYCKLQKLNIKAPNLTTLEFTDEIIPIVLGESINISEATINFISSSDCFSYVFSDLVKIFSNVQSLSINFKIRTEVQGFVKNPSRLKCLRHVVLKIDIGGFSENVAGILRLAYLLELAPVLEELVLHMRCFQSASCHFEPSEDVLPPSPHKHLKTVLVTGFYGFRGQFELILHILRNATCLERMTIDPVVRNNTFIPSPKLAETDVKRGRRLAMENLWRKGFGKVLRIL</sequence>
<dbReference type="OrthoDB" id="613853at2759"/>
<protein>
    <recommendedName>
        <fullName evidence="1">F-box domain-containing protein</fullName>
    </recommendedName>
</protein>
<evidence type="ECO:0000313" key="2">
    <source>
        <dbReference type="EMBL" id="TVU16656.1"/>
    </source>
</evidence>
<dbReference type="AlphaFoldDB" id="A0A5J9TZ99"/>
<dbReference type="InterPro" id="IPR001810">
    <property type="entry name" value="F-box_dom"/>
</dbReference>
<dbReference type="PANTHER" id="PTHR34145:SF48">
    <property type="entry name" value="OS01G0553400 PROTEIN"/>
    <property type="match status" value="1"/>
</dbReference>
<dbReference type="SMART" id="SM00256">
    <property type="entry name" value="FBOX"/>
    <property type="match status" value="1"/>
</dbReference>
<comment type="caution">
    <text evidence="2">The sequence shown here is derived from an EMBL/GenBank/DDBJ whole genome shotgun (WGS) entry which is preliminary data.</text>
</comment>
<evidence type="ECO:0000259" key="1">
    <source>
        <dbReference type="PROSITE" id="PS50181"/>
    </source>
</evidence>
<dbReference type="PANTHER" id="PTHR34145">
    <property type="entry name" value="OS02G0105600 PROTEIN"/>
    <property type="match status" value="1"/>
</dbReference>
<dbReference type="Pfam" id="PF23622">
    <property type="entry name" value="LRR_At1g61320_AtMIF1"/>
    <property type="match status" value="1"/>
</dbReference>
<dbReference type="InterPro" id="IPR036047">
    <property type="entry name" value="F-box-like_dom_sf"/>
</dbReference>
<dbReference type="Gene3D" id="1.20.1280.50">
    <property type="match status" value="1"/>
</dbReference>
<dbReference type="Pfam" id="PF00646">
    <property type="entry name" value="F-box"/>
    <property type="match status" value="1"/>
</dbReference>
<name>A0A5J9TZ99_9POAL</name>
<dbReference type="Proteomes" id="UP000324897">
    <property type="component" value="Unassembled WGS sequence"/>
</dbReference>
<gene>
    <name evidence="2" type="ORF">EJB05_40231</name>
</gene>
<dbReference type="SUPFAM" id="SSF52047">
    <property type="entry name" value="RNI-like"/>
    <property type="match status" value="1"/>
</dbReference>
<dbReference type="InterPro" id="IPR032675">
    <property type="entry name" value="LRR_dom_sf"/>
</dbReference>
<dbReference type="Gene3D" id="3.80.10.10">
    <property type="entry name" value="Ribonuclease Inhibitor"/>
    <property type="match status" value="1"/>
</dbReference>